<dbReference type="RefSeq" id="XP_056036697.1">
    <property type="nucleotide sequence ID" value="XM_056178839.1"/>
</dbReference>
<reference evidence="2" key="2">
    <citation type="submission" date="2023-01" db="EMBL/GenBank/DDBJ databases">
        <authorList>
            <person name="Jia G.-S."/>
            <person name="Zhang W.-C."/>
            <person name="Liang Y."/>
            <person name="Liu X.-H."/>
            <person name="Rhind N."/>
            <person name="Pidoux A."/>
            <person name="Brysch-Herzberg M."/>
            <person name="Du L.-L."/>
        </authorList>
    </citation>
    <scope>NUCLEOTIDE SEQUENCE</scope>
    <source>
        <strain evidence="2">CBS 15793</strain>
    </source>
</reference>
<dbReference type="AlphaFoldDB" id="A0AAF0AW02"/>
<proteinExistence type="predicted"/>
<protein>
    <submittedName>
        <fullName evidence="2">Uncharacterized protein</fullName>
    </submittedName>
</protein>
<accession>A0AAF0AW02</accession>
<name>A0AAF0AW02_9SCHI</name>
<gene>
    <name evidence="2" type="ORF">SOMG_00040</name>
    <name evidence="1" type="ORF">SOMG_02480</name>
</gene>
<sequence length="56" mass="6525">MPCFCHHLSAFYLFVSKSEQIGTMLRYTRCSSEKKTGPFLCFSTALKRLPHNRKLL</sequence>
<dbReference type="GeneID" id="80873528"/>
<evidence type="ECO:0000313" key="1">
    <source>
        <dbReference type="EMBL" id="WBW71660.1"/>
    </source>
</evidence>
<organism evidence="2 3">
    <name type="scientific">Schizosaccharomyces osmophilus</name>
    <dbReference type="NCBI Taxonomy" id="2545709"/>
    <lineage>
        <taxon>Eukaryota</taxon>
        <taxon>Fungi</taxon>
        <taxon>Dikarya</taxon>
        <taxon>Ascomycota</taxon>
        <taxon>Taphrinomycotina</taxon>
        <taxon>Schizosaccharomycetes</taxon>
        <taxon>Schizosaccharomycetales</taxon>
        <taxon>Schizosaccharomycetaceae</taxon>
        <taxon>Schizosaccharomyces</taxon>
    </lineage>
</organism>
<dbReference type="Proteomes" id="UP001212411">
    <property type="component" value="Chromosome 1"/>
</dbReference>
<dbReference type="KEGG" id="som:SOMG_00040"/>
<keyword evidence="3" id="KW-1185">Reference proteome</keyword>
<reference evidence="2 3" key="1">
    <citation type="journal article" date="2023" name="G3 (Bethesda)">
        <title>A high-quality reference genome for the fission yeast Schizosaccharomyces osmophilus.</title>
        <authorList>
            <person name="Jia G.S."/>
            <person name="Zhang W.C."/>
            <person name="Liang Y."/>
            <person name="Liu X.H."/>
            <person name="Rhind N."/>
            <person name="Pidoux A."/>
            <person name="Brysch-Herzberg M."/>
            <person name="Du L.L."/>
        </authorList>
    </citation>
    <scope>NUCLEOTIDE SEQUENCE [LARGE SCALE GENOMIC DNA]</scope>
    <source>
        <strain evidence="2 3">CBS 15793</strain>
    </source>
</reference>
<evidence type="ECO:0000313" key="2">
    <source>
        <dbReference type="EMBL" id="WBW72454.1"/>
    </source>
</evidence>
<dbReference type="EMBL" id="CP115611">
    <property type="protein sequence ID" value="WBW71660.1"/>
    <property type="molecule type" value="Genomic_DNA"/>
</dbReference>
<dbReference type="EMBL" id="CP115611">
    <property type="protein sequence ID" value="WBW72454.1"/>
    <property type="molecule type" value="Genomic_DNA"/>
</dbReference>
<evidence type="ECO:0000313" key="3">
    <source>
        <dbReference type="Proteomes" id="UP001212411"/>
    </source>
</evidence>